<name>F8F0A0_GRAC1</name>
<sequence length="76" mass="9351">MNRLTIKKYILWVFLIIPLFVVAHPITRTKLINDQIYNAILENRLDDLLLLLKESKDLFKRRNNRWKINIRRRFCV</sequence>
<keyword evidence="2" id="KW-1185">Reference proteome</keyword>
<dbReference type="HOGENOM" id="CLU_2653408_0_0_12"/>
<dbReference type="AlphaFoldDB" id="F8F0A0"/>
<gene>
    <name evidence="1" type="ordered locus">Spica_0810</name>
</gene>
<proteinExistence type="predicted"/>
<accession>F8F0A0</accession>
<dbReference type="Proteomes" id="UP000000503">
    <property type="component" value="Chromosome"/>
</dbReference>
<organism evidence="1 2">
    <name type="scientific">Gracilinema caldarium (strain ATCC 51460 / DSM 7334 / H1)</name>
    <name type="common">Treponema caldarium</name>
    <dbReference type="NCBI Taxonomy" id="744872"/>
    <lineage>
        <taxon>Bacteria</taxon>
        <taxon>Pseudomonadati</taxon>
        <taxon>Spirochaetota</taxon>
        <taxon>Spirochaetia</taxon>
        <taxon>Spirochaetales</taxon>
        <taxon>Breznakiellaceae</taxon>
        <taxon>Gracilinema</taxon>
    </lineage>
</organism>
<dbReference type="EMBL" id="CP002868">
    <property type="protein sequence ID" value="AEJ18964.1"/>
    <property type="molecule type" value="Genomic_DNA"/>
</dbReference>
<protein>
    <submittedName>
        <fullName evidence="1">Uncharacterized protein</fullName>
    </submittedName>
</protein>
<evidence type="ECO:0000313" key="2">
    <source>
        <dbReference type="Proteomes" id="UP000000503"/>
    </source>
</evidence>
<reference evidence="2" key="1">
    <citation type="journal article" date="2013" name="Stand. Genomic Sci.">
        <title>Genome sequence of the thermophilic fresh-water bacterium Spirochaeta caldaria type strain (H1(T)), reclassification of Spirochaeta caldaria, Spirochaeta stenostrepta, and Spirochaeta zuelzerae in the genus Treponema as Treponema caldaria comb. nov., Treponema stenostrepta comb. nov., and Treponema zuelzerae comb. nov., and emendation of the genus Treponema.</title>
        <authorList>
            <person name="Abt B."/>
            <person name="Goker M."/>
            <person name="Scheuner C."/>
            <person name="Han C."/>
            <person name="Lu M."/>
            <person name="Misra M."/>
            <person name="Lapidus A."/>
            <person name="Nolan M."/>
            <person name="Lucas S."/>
            <person name="Hammon N."/>
            <person name="Deshpande S."/>
            <person name="Cheng J.F."/>
            <person name="Tapia R."/>
            <person name="Goodwin L.A."/>
            <person name="Pitluck S."/>
            <person name="Liolios K."/>
            <person name="Pagani I."/>
            <person name="Ivanova N."/>
            <person name="Mavromatis K."/>
            <person name="Mikhailova N."/>
            <person name="Huntemann M."/>
            <person name="Pati A."/>
            <person name="Chen A."/>
            <person name="Palaniappan K."/>
            <person name="Land M."/>
            <person name="Hauser L."/>
            <person name="Jeffries C.D."/>
            <person name="Rohde M."/>
            <person name="Spring S."/>
            <person name="Gronow S."/>
            <person name="Detter J.C."/>
            <person name="Bristow J."/>
            <person name="Eisen J.A."/>
            <person name="Markowitz V."/>
            <person name="Hugenholtz P."/>
            <person name="Kyrpides N.C."/>
            <person name="Woyke T."/>
            <person name="Klenk H.P."/>
        </authorList>
    </citation>
    <scope>NUCLEOTIDE SEQUENCE</scope>
    <source>
        <strain evidence="2">ATCC 51460 / DSM 7334 / H1</strain>
    </source>
</reference>
<evidence type="ECO:0000313" key="1">
    <source>
        <dbReference type="EMBL" id="AEJ18964.1"/>
    </source>
</evidence>
<dbReference type="KEGG" id="scd:Spica_0810"/>